<dbReference type="GO" id="GO:0005829">
    <property type="term" value="C:cytosol"/>
    <property type="evidence" value="ECO:0007669"/>
    <property type="project" value="TreeGrafter"/>
</dbReference>
<dbReference type="Gene3D" id="3.20.10.10">
    <property type="entry name" value="D-amino Acid Aminotransferase, subunit A, domain 2"/>
    <property type="match status" value="1"/>
</dbReference>
<dbReference type="InterPro" id="IPR050571">
    <property type="entry name" value="Class-IV_PLP-Dep_Aminotrnsfr"/>
</dbReference>
<keyword evidence="3" id="KW-1185">Reference proteome</keyword>
<dbReference type="Gene3D" id="3.30.470.10">
    <property type="match status" value="1"/>
</dbReference>
<reference evidence="2 3" key="1">
    <citation type="submission" date="2016-07" db="EMBL/GenBank/DDBJ databases">
        <title>Draft genome sequence of Prauserella sp. YIM 121212, isolated from alkaline soil.</title>
        <authorList>
            <person name="Ruckert C."/>
            <person name="Albersmeier A."/>
            <person name="Jiang C.-L."/>
            <person name="Jiang Y."/>
            <person name="Kalinowski J."/>
            <person name="Schneider O."/>
            <person name="Winkler A."/>
            <person name="Zotchev S.B."/>
        </authorList>
    </citation>
    <scope>NUCLEOTIDE SEQUENCE [LARGE SCALE GENOMIC DNA]</scope>
    <source>
        <strain evidence="2 3">YIM 121212</strain>
    </source>
</reference>
<dbReference type="GO" id="GO:0008696">
    <property type="term" value="F:4-amino-4-deoxychorismate lyase activity"/>
    <property type="evidence" value="ECO:0007669"/>
    <property type="project" value="TreeGrafter"/>
</dbReference>
<dbReference type="InterPro" id="IPR001544">
    <property type="entry name" value="Aminotrans_IV"/>
</dbReference>
<dbReference type="Proteomes" id="UP000247892">
    <property type="component" value="Unassembled WGS sequence"/>
</dbReference>
<comment type="similarity">
    <text evidence="1">Belongs to the class-IV pyridoxal-phosphate-dependent aminotransferase family.</text>
</comment>
<dbReference type="RefSeq" id="WP_245959923.1">
    <property type="nucleotide sequence ID" value="NZ_MASU01000008.1"/>
</dbReference>
<evidence type="ECO:0000256" key="1">
    <source>
        <dbReference type="ARBA" id="ARBA00009320"/>
    </source>
</evidence>
<gene>
    <name evidence="2" type="ORF">BA062_20375</name>
</gene>
<evidence type="ECO:0000313" key="2">
    <source>
        <dbReference type="EMBL" id="PXY29553.1"/>
    </source>
</evidence>
<evidence type="ECO:0008006" key="4">
    <source>
        <dbReference type="Google" id="ProtNLM"/>
    </source>
</evidence>
<name>A0A318LHQ1_9PSEU</name>
<evidence type="ECO:0000313" key="3">
    <source>
        <dbReference type="Proteomes" id="UP000247892"/>
    </source>
</evidence>
<dbReference type="InterPro" id="IPR036038">
    <property type="entry name" value="Aminotransferase-like"/>
</dbReference>
<dbReference type="GO" id="GO:0008153">
    <property type="term" value="P:4-aminobenzoate biosynthetic process"/>
    <property type="evidence" value="ECO:0007669"/>
    <property type="project" value="TreeGrafter"/>
</dbReference>
<dbReference type="AlphaFoldDB" id="A0A318LHQ1"/>
<dbReference type="InterPro" id="IPR043132">
    <property type="entry name" value="BCAT-like_C"/>
</dbReference>
<sequence>MLLTHVNGAPATAEQLAVPAVVNYGHFTSLQVRDGHTRGLDAHLRRLAEGTRVLFGSELDTERVREYLRRAVDGAGDVTARVTLFSLAAPGGRPEPVDPDVLVTLRAPSAAPTTPVRLRSVRYQRPLPEVKHVGTFGLLHHTRQARLAGYDDALFVTAEGNVSEASIWNAGFFDGGTVVWPQAPQLSGTMRLLLERGLEGLGVPSVTRPVPLERARIQRSAFLCNSGNPGLPVSAIDDAELTVDPALTALLRRAYETNPPERI</sequence>
<dbReference type="EMBL" id="MASU01000008">
    <property type="protein sequence ID" value="PXY29553.1"/>
    <property type="molecule type" value="Genomic_DNA"/>
</dbReference>
<accession>A0A318LHQ1</accession>
<dbReference type="NCBIfam" id="NF006734">
    <property type="entry name" value="PRK09266.1"/>
    <property type="match status" value="1"/>
</dbReference>
<proteinExistence type="inferred from homology"/>
<dbReference type="PANTHER" id="PTHR42743">
    <property type="entry name" value="AMINO-ACID AMINOTRANSFERASE"/>
    <property type="match status" value="1"/>
</dbReference>
<dbReference type="InterPro" id="IPR043131">
    <property type="entry name" value="BCAT-like_N"/>
</dbReference>
<comment type="caution">
    <text evidence="2">The sequence shown here is derived from an EMBL/GenBank/DDBJ whole genome shotgun (WGS) entry which is preliminary data.</text>
</comment>
<dbReference type="Pfam" id="PF01063">
    <property type="entry name" value="Aminotran_4"/>
    <property type="match status" value="1"/>
</dbReference>
<dbReference type="PANTHER" id="PTHR42743:SF2">
    <property type="entry name" value="AMINODEOXYCHORISMATE LYASE"/>
    <property type="match status" value="1"/>
</dbReference>
<dbReference type="SUPFAM" id="SSF56752">
    <property type="entry name" value="D-aminoacid aminotransferase-like PLP-dependent enzymes"/>
    <property type="match status" value="1"/>
</dbReference>
<protein>
    <recommendedName>
        <fullName evidence="4">Aminotransferase</fullName>
    </recommendedName>
</protein>
<organism evidence="2 3">
    <name type="scientific">Prauserella flavalba</name>
    <dbReference type="NCBI Taxonomy" id="1477506"/>
    <lineage>
        <taxon>Bacteria</taxon>
        <taxon>Bacillati</taxon>
        <taxon>Actinomycetota</taxon>
        <taxon>Actinomycetes</taxon>
        <taxon>Pseudonocardiales</taxon>
        <taxon>Pseudonocardiaceae</taxon>
        <taxon>Prauserella</taxon>
    </lineage>
</organism>